<evidence type="ECO:0000259" key="7">
    <source>
        <dbReference type="PROSITE" id="PS50109"/>
    </source>
</evidence>
<keyword evidence="3" id="KW-0808">Transferase</keyword>
<sequence length="588" mass="63578">MLQFPVDAPGYLLHLIGLVVAAGVSIAVARWVSRQSDEGAARTMVLLLWIHATMAALVAVQLLVSSAAVEELLVGTWHGLFPASAPVWLAFAIYYTGRDHWMTARVRLVLWLGGVVPFVLSVTDPAHGLMFTDWTVQTEPFTFRYAAVTPLNESFLVLATLGILTGFALLIRLSVFSRRSSRWQSAALLAGLPVILLLAMLAYTPLAPVRHFPYGIFGSGIFGVLVAGSLYRTRLFAVAPLARDSLFDSVDDAVIVVNTDRRLVDYNVRALALFPSLDGAIGRQLDDVCPVLVGSTDWTPDVGDRGDTEDASPFVGTVRRSVDGEARSFNVTTSEISRGGRRYGYGLIVSDVTTLVEYSTELERKTERLEQFASVLSHDLRNPLSVAMGRLELEREDGDSEHLRKSREALDRIDTTIDDLLRLARNGDAVSDPAPVSLRGVAADAWETSDTGDATLSIEVGDQYRVLADRSRLRTLLENLFRNAADHGGDHVTVGRLSAGADADPRSGFFVADDGPGIPEDDRDAVFEYGYSTVDEGTGFGLAIVQSIADAHDWSLAITESSESGARFEVTGVTTSEAVAGSSTEPTV</sequence>
<dbReference type="PROSITE" id="PS50109">
    <property type="entry name" value="HIS_KIN"/>
    <property type="match status" value="1"/>
</dbReference>
<dbReference type="InterPro" id="IPR003661">
    <property type="entry name" value="HisK_dim/P_dom"/>
</dbReference>
<dbReference type="EMBL" id="FOZK01000002">
    <property type="protein sequence ID" value="SFS02063.1"/>
    <property type="molecule type" value="Genomic_DNA"/>
</dbReference>
<dbReference type="AlphaFoldDB" id="A0A1I6LF40"/>
<keyword evidence="6" id="KW-1133">Transmembrane helix</keyword>
<keyword evidence="4 8" id="KW-0418">Kinase</keyword>
<name>A0A1I6LF40_9EURY</name>
<dbReference type="SMART" id="SM00387">
    <property type="entry name" value="HATPase_c"/>
    <property type="match status" value="1"/>
</dbReference>
<dbReference type="CDD" id="cd00082">
    <property type="entry name" value="HisKA"/>
    <property type="match status" value="1"/>
</dbReference>
<keyword evidence="6" id="KW-0812">Transmembrane</keyword>
<proteinExistence type="predicted"/>
<feature type="transmembrane region" description="Helical" evidence="6">
    <location>
        <begin position="108"/>
        <end position="126"/>
    </location>
</feature>
<dbReference type="InterPro" id="IPR003594">
    <property type="entry name" value="HATPase_dom"/>
</dbReference>
<feature type="transmembrane region" description="Helical" evidence="6">
    <location>
        <begin position="44"/>
        <end position="64"/>
    </location>
</feature>
<dbReference type="STRING" id="767519.SAMN05216559_2592"/>
<keyword evidence="5" id="KW-0902">Two-component regulatory system</keyword>
<dbReference type="SUPFAM" id="SSF47384">
    <property type="entry name" value="Homodimeric domain of signal transducing histidine kinase"/>
    <property type="match status" value="1"/>
</dbReference>
<dbReference type="EC" id="2.7.13.3" evidence="2"/>
<protein>
    <recommendedName>
        <fullName evidence="2">histidine kinase</fullName>
        <ecNumber evidence="2">2.7.13.3</ecNumber>
    </recommendedName>
</protein>
<keyword evidence="9" id="KW-1185">Reference proteome</keyword>
<organism evidence="8 9">
    <name type="scientific">Halomicrobium zhouii</name>
    <dbReference type="NCBI Taxonomy" id="767519"/>
    <lineage>
        <taxon>Archaea</taxon>
        <taxon>Methanobacteriati</taxon>
        <taxon>Methanobacteriota</taxon>
        <taxon>Stenosarchaea group</taxon>
        <taxon>Halobacteria</taxon>
        <taxon>Halobacteriales</taxon>
        <taxon>Haloarculaceae</taxon>
        <taxon>Halomicrobium</taxon>
    </lineage>
</organism>
<feature type="transmembrane region" description="Helical" evidence="6">
    <location>
        <begin position="155"/>
        <end position="175"/>
    </location>
</feature>
<evidence type="ECO:0000256" key="3">
    <source>
        <dbReference type="ARBA" id="ARBA00022679"/>
    </source>
</evidence>
<dbReference type="SMART" id="SM00388">
    <property type="entry name" value="HisKA"/>
    <property type="match status" value="1"/>
</dbReference>
<dbReference type="Gene3D" id="3.30.450.20">
    <property type="entry name" value="PAS domain"/>
    <property type="match status" value="1"/>
</dbReference>
<evidence type="ECO:0000256" key="1">
    <source>
        <dbReference type="ARBA" id="ARBA00000085"/>
    </source>
</evidence>
<dbReference type="InterPro" id="IPR050736">
    <property type="entry name" value="Sensor_HK_Regulatory"/>
</dbReference>
<dbReference type="InterPro" id="IPR036890">
    <property type="entry name" value="HATPase_C_sf"/>
</dbReference>
<dbReference type="SUPFAM" id="SSF55785">
    <property type="entry name" value="PYP-like sensor domain (PAS domain)"/>
    <property type="match status" value="1"/>
</dbReference>
<feature type="transmembrane region" description="Helical" evidence="6">
    <location>
        <begin position="76"/>
        <end position="96"/>
    </location>
</feature>
<dbReference type="CDD" id="cd00075">
    <property type="entry name" value="HATPase"/>
    <property type="match status" value="1"/>
</dbReference>
<reference evidence="8 9" key="1">
    <citation type="submission" date="2016-10" db="EMBL/GenBank/DDBJ databases">
        <authorList>
            <person name="de Groot N.N."/>
        </authorList>
    </citation>
    <scope>NUCLEOTIDE SEQUENCE [LARGE SCALE GENOMIC DNA]</scope>
    <source>
        <strain evidence="8 9">CGMCC 1.10457</strain>
    </source>
</reference>
<evidence type="ECO:0000256" key="2">
    <source>
        <dbReference type="ARBA" id="ARBA00012438"/>
    </source>
</evidence>
<gene>
    <name evidence="8" type="ORF">SAMN05216559_2592</name>
</gene>
<dbReference type="Gene3D" id="3.30.565.10">
    <property type="entry name" value="Histidine kinase-like ATPase, C-terminal domain"/>
    <property type="match status" value="1"/>
</dbReference>
<dbReference type="RefSeq" id="WP_089816916.1">
    <property type="nucleotide sequence ID" value="NZ_FOZK01000002.1"/>
</dbReference>
<dbReference type="Pfam" id="PF02518">
    <property type="entry name" value="HATPase_c"/>
    <property type="match status" value="1"/>
</dbReference>
<accession>A0A1I6LF40</accession>
<feature type="transmembrane region" description="Helical" evidence="6">
    <location>
        <begin position="187"/>
        <end position="206"/>
    </location>
</feature>
<dbReference type="SUPFAM" id="SSF55874">
    <property type="entry name" value="ATPase domain of HSP90 chaperone/DNA topoisomerase II/histidine kinase"/>
    <property type="match status" value="1"/>
</dbReference>
<dbReference type="GO" id="GO:0000155">
    <property type="term" value="F:phosphorelay sensor kinase activity"/>
    <property type="evidence" value="ECO:0007669"/>
    <property type="project" value="InterPro"/>
</dbReference>
<dbReference type="InterPro" id="IPR036097">
    <property type="entry name" value="HisK_dim/P_sf"/>
</dbReference>
<dbReference type="InterPro" id="IPR035965">
    <property type="entry name" value="PAS-like_dom_sf"/>
</dbReference>
<feature type="transmembrane region" description="Helical" evidence="6">
    <location>
        <begin position="212"/>
        <end position="231"/>
    </location>
</feature>
<feature type="transmembrane region" description="Helical" evidence="6">
    <location>
        <begin position="12"/>
        <end position="32"/>
    </location>
</feature>
<comment type="catalytic activity">
    <reaction evidence="1">
        <text>ATP + protein L-histidine = ADP + protein N-phospho-L-histidine.</text>
        <dbReference type="EC" id="2.7.13.3"/>
    </reaction>
</comment>
<keyword evidence="6" id="KW-0472">Membrane</keyword>
<dbReference type="OrthoDB" id="8127at2157"/>
<evidence type="ECO:0000313" key="8">
    <source>
        <dbReference type="EMBL" id="SFS02063.1"/>
    </source>
</evidence>
<dbReference type="InterPro" id="IPR005467">
    <property type="entry name" value="His_kinase_dom"/>
</dbReference>
<evidence type="ECO:0000256" key="6">
    <source>
        <dbReference type="SAM" id="Phobius"/>
    </source>
</evidence>
<dbReference type="InterPro" id="IPR031621">
    <property type="entry name" value="HisKA_7TM"/>
</dbReference>
<evidence type="ECO:0000256" key="4">
    <source>
        <dbReference type="ARBA" id="ARBA00022777"/>
    </source>
</evidence>
<dbReference type="Pfam" id="PF00512">
    <property type="entry name" value="HisKA"/>
    <property type="match status" value="1"/>
</dbReference>
<dbReference type="PANTHER" id="PTHR43711:SF1">
    <property type="entry name" value="HISTIDINE KINASE 1"/>
    <property type="match status" value="1"/>
</dbReference>
<dbReference type="Gene3D" id="1.10.287.130">
    <property type="match status" value="1"/>
</dbReference>
<dbReference type="PANTHER" id="PTHR43711">
    <property type="entry name" value="TWO-COMPONENT HISTIDINE KINASE"/>
    <property type="match status" value="1"/>
</dbReference>
<dbReference type="Pfam" id="PF16927">
    <property type="entry name" value="HisKA_7TM"/>
    <property type="match status" value="1"/>
</dbReference>
<feature type="domain" description="Histidine kinase" evidence="7">
    <location>
        <begin position="375"/>
        <end position="576"/>
    </location>
</feature>
<evidence type="ECO:0000313" key="9">
    <source>
        <dbReference type="Proteomes" id="UP000199062"/>
    </source>
</evidence>
<dbReference type="Proteomes" id="UP000199062">
    <property type="component" value="Unassembled WGS sequence"/>
</dbReference>
<evidence type="ECO:0000256" key="5">
    <source>
        <dbReference type="ARBA" id="ARBA00023012"/>
    </source>
</evidence>